<proteinExistence type="predicted"/>
<feature type="transmembrane region" description="Helical" evidence="1">
    <location>
        <begin position="162"/>
        <end position="181"/>
    </location>
</feature>
<dbReference type="InterPro" id="IPR035919">
    <property type="entry name" value="EAL_sf"/>
</dbReference>
<dbReference type="Pfam" id="PF00563">
    <property type="entry name" value="EAL"/>
    <property type="match status" value="1"/>
</dbReference>
<evidence type="ECO:0000313" key="5">
    <source>
        <dbReference type="EMBL" id="MEM5497976.1"/>
    </source>
</evidence>
<gene>
    <name evidence="5" type="ORF">WNY77_11270</name>
</gene>
<dbReference type="Gene3D" id="6.10.340.10">
    <property type="match status" value="1"/>
</dbReference>
<keyword evidence="1" id="KW-0812">Transmembrane</keyword>
<evidence type="ECO:0000313" key="6">
    <source>
        <dbReference type="Proteomes" id="UP001461163"/>
    </source>
</evidence>
<dbReference type="PROSITE" id="PS50883">
    <property type="entry name" value="EAL"/>
    <property type="match status" value="1"/>
</dbReference>
<dbReference type="SUPFAM" id="SSF141868">
    <property type="entry name" value="EAL domain-like"/>
    <property type="match status" value="1"/>
</dbReference>
<feature type="domain" description="HAMP" evidence="3">
    <location>
        <begin position="183"/>
        <end position="236"/>
    </location>
</feature>
<protein>
    <submittedName>
        <fullName evidence="5">EAL domain-containing protein</fullName>
    </submittedName>
</protein>
<feature type="domain" description="EAL" evidence="2">
    <location>
        <begin position="432"/>
        <end position="697"/>
    </location>
</feature>
<dbReference type="InterPro" id="IPR029787">
    <property type="entry name" value="Nucleotide_cyclase"/>
</dbReference>
<reference evidence="5 6" key="1">
    <citation type="submission" date="2024-03" db="EMBL/GenBank/DDBJ databases">
        <title>Community enrichment and isolation of bacterial strains for fucoidan degradation.</title>
        <authorList>
            <person name="Sichert A."/>
        </authorList>
    </citation>
    <scope>NUCLEOTIDE SEQUENCE [LARGE SCALE GENOMIC DNA]</scope>
    <source>
        <strain evidence="5 6">AS12</strain>
    </source>
</reference>
<dbReference type="CDD" id="cd01948">
    <property type="entry name" value="EAL"/>
    <property type="match status" value="1"/>
</dbReference>
<dbReference type="CDD" id="cd01949">
    <property type="entry name" value="GGDEF"/>
    <property type="match status" value="1"/>
</dbReference>
<organism evidence="5 6">
    <name type="scientific">Paraglaciecola mesophila</name>
    <dbReference type="NCBI Taxonomy" id="197222"/>
    <lineage>
        <taxon>Bacteria</taxon>
        <taxon>Pseudomonadati</taxon>
        <taxon>Pseudomonadota</taxon>
        <taxon>Gammaproteobacteria</taxon>
        <taxon>Alteromonadales</taxon>
        <taxon>Alteromonadaceae</taxon>
        <taxon>Paraglaciecola</taxon>
    </lineage>
</organism>
<dbReference type="InterPro" id="IPR052155">
    <property type="entry name" value="Biofilm_reg_signaling"/>
</dbReference>
<name>A0ABU9SWW6_9ALTE</name>
<sequence>MLFSKLRRASFFQKQLMAIIGTNLLILAIAAFLIYSAFVDDYRDNLVKTMDSNASLLSAASRSALLFHDEQAGQMILASLAKIPAMRFAQLLDAEKKRFATYTRDDASWDVMLDDIKPGHFFTNDNLYLTQEVTLGEDVLGYIVLSADTDSLQAQQRRYGRMVLWVFVLGSLLAYLLNWRMQKRLQLPVKRLIHLVDYVAKEGRYDQRIFNRRQDDIGRLVNGINSMLDTIEEHQSKLSEHHEHLEGLVELRTEQLYERANFDALTQLPNRHSLTENITQAIEIARERKTNLALMFLDLDRFKVINDSLGHFMGDKLLIEVAKKIQHKLTDNDVVGRWGGDEFVVLIQNPKDLSAVDSLAKEIIASLSLPLIVSGHQLHISTSIGIACFPDDGDDASSLLKHADTSMYKAKELGPGRFRFFDQDMLNDSVWRLELETQLRQASAQQQFTLVYQPKVNVIDEQLVGLEALIRWNNGQEYINPSTFLPIAEDIGLMESISVWVLKQACQQNADWQRAGFDIVPVAVNLPASFLMSPQCLDLIKGALHQSSLAAQFLEIEITENTFIASTELAVDVLSAIHDLGVKIAIDDFGTGYSCMSYLRDLPINTLKIDGIFINDLVAPDCVQEESAEDHHLRDEGIVRTIITLGKSLGLSTVAECVEHDYQVQILKSMGCDVIQGYFYSKPLQVDALETYLGAHGRISKES</sequence>
<feature type="transmembrane region" description="Helical" evidence="1">
    <location>
        <begin position="16"/>
        <end position="38"/>
    </location>
</feature>
<dbReference type="CDD" id="cd06225">
    <property type="entry name" value="HAMP"/>
    <property type="match status" value="1"/>
</dbReference>
<accession>A0ABU9SWW6</accession>
<feature type="domain" description="GGDEF" evidence="4">
    <location>
        <begin position="290"/>
        <end position="423"/>
    </location>
</feature>
<dbReference type="RefSeq" id="WP_342881742.1">
    <property type="nucleotide sequence ID" value="NZ_JBBMQS010000006.1"/>
</dbReference>
<dbReference type="InterPro" id="IPR043128">
    <property type="entry name" value="Rev_trsase/Diguanyl_cyclase"/>
</dbReference>
<dbReference type="PROSITE" id="PS50885">
    <property type="entry name" value="HAMP"/>
    <property type="match status" value="1"/>
</dbReference>
<dbReference type="NCBIfam" id="TIGR00254">
    <property type="entry name" value="GGDEF"/>
    <property type="match status" value="1"/>
</dbReference>
<dbReference type="EMBL" id="JBBMQS010000006">
    <property type="protein sequence ID" value="MEM5497976.1"/>
    <property type="molecule type" value="Genomic_DNA"/>
</dbReference>
<comment type="caution">
    <text evidence="5">The sequence shown here is derived from an EMBL/GenBank/DDBJ whole genome shotgun (WGS) entry which is preliminary data.</text>
</comment>
<dbReference type="PROSITE" id="PS50887">
    <property type="entry name" value="GGDEF"/>
    <property type="match status" value="1"/>
</dbReference>
<dbReference type="SUPFAM" id="SSF55073">
    <property type="entry name" value="Nucleotide cyclase"/>
    <property type="match status" value="1"/>
</dbReference>
<dbReference type="SMART" id="SM00304">
    <property type="entry name" value="HAMP"/>
    <property type="match status" value="1"/>
</dbReference>
<keyword evidence="1" id="KW-1133">Transmembrane helix</keyword>
<evidence type="ECO:0000259" key="4">
    <source>
        <dbReference type="PROSITE" id="PS50887"/>
    </source>
</evidence>
<dbReference type="PANTHER" id="PTHR44757">
    <property type="entry name" value="DIGUANYLATE CYCLASE DGCP"/>
    <property type="match status" value="1"/>
</dbReference>
<dbReference type="SMART" id="SM00267">
    <property type="entry name" value="GGDEF"/>
    <property type="match status" value="1"/>
</dbReference>
<evidence type="ECO:0000256" key="1">
    <source>
        <dbReference type="SAM" id="Phobius"/>
    </source>
</evidence>
<dbReference type="InterPro" id="IPR033417">
    <property type="entry name" value="CHASE8"/>
</dbReference>
<dbReference type="PANTHER" id="PTHR44757:SF2">
    <property type="entry name" value="BIOFILM ARCHITECTURE MAINTENANCE PROTEIN MBAA"/>
    <property type="match status" value="1"/>
</dbReference>
<dbReference type="SMART" id="SM00052">
    <property type="entry name" value="EAL"/>
    <property type="match status" value="1"/>
</dbReference>
<evidence type="ECO:0000259" key="3">
    <source>
        <dbReference type="PROSITE" id="PS50885"/>
    </source>
</evidence>
<dbReference type="Proteomes" id="UP001461163">
    <property type="component" value="Unassembled WGS sequence"/>
</dbReference>
<keyword evidence="6" id="KW-1185">Reference proteome</keyword>
<keyword evidence="1" id="KW-0472">Membrane</keyword>
<dbReference type="InterPro" id="IPR003660">
    <property type="entry name" value="HAMP_dom"/>
</dbReference>
<dbReference type="SUPFAM" id="SSF158472">
    <property type="entry name" value="HAMP domain-like"/>
    <property type="match status" value="1"/>
</dbReference>
<dbReference type="Gene3D" id="3.20.20.450">
    <property type="entry name" value="EAL domain"/>
    <property type="match status" value="1"/>
</dbReference>
<dbReference type="Pfam" id="PF00990">
    <property type="entry name" value="GGDEF"/>
    <property type="match status" value="1"/>
</dbReference>
<dbReference type="Pfam" id="PF17152">
    <property type="entry name" value="CHASE8"/>
    <property type="match status" value="1"/>
</dbReference>
<evidence type="ECO:0000259" key="2">
    <source>
        <dbReference type="PROSITE" id="PS50883"/>
    </source>
</evidence>
<dbReference type="InterPro" id="IPR000160">
    <property type="entry name" value="GGDEF_dom"/>
</dbReference>
<dbReference type="Gene3D" id="3.30.70.270">
    <property type="match status" value="1"/>
</dbReference>
<dbReference type="InterPro" id="IPR001633">
    <property type="entry name" value="EAL_dom"/>
</dbReference>